<evidence type="ECO:0000256" key="1">
    <source>
        <dbReference type="ARBA" id="ARBA00022908"/>
    </source>
</evidence>
<dbReference type="RefSeq" id="WP_234105101.1">
    <property type="nucleotide sequence ID" value="NZ_CP114569.1"/>
</dbReference>
<protein>
    <submittedName>
        <fullName evidence="7">Tyrosine-type recombinase/integrase</fullName>
    </submittedName>
</protein>
<dbReference type="PROSITE" id="PS51898">
    <property type="entry name" value="TYR_RECOMBINASE"/>
    <property type="match status" value="1"/>
</dbReference>
<feature type="domain" description="Tyr recombinase" evidence="5">
    <location>
        <begin position="133"/>
        <end position="337"/>
    </location>
</feature>
<evidence type="ECO:0000259" key="5">
    <source>
        <dbReference type="PROSITE" id="PS51898"/>
    </source>
</evidence>
<dbReference type="InterPro" id="IPR052925">
    <property type="entry name" value="Phage_Integrase-like_Recomb"/>
</dbReference>
<dbReference type="SUPFAM" id="SSF47823">
    <property type="entry name" value="lambda integrase-like, N-terminal domain"/>
    <property type="match status" value="1"/>
</dbReference>
<keyword evidence="7" id="KW-0614">Plasmid</keyword>
<dbReference type="EMBL" id="CP114569">
    <property type="protein sequence ID" value="WAZ60737.1"/>
    <property type="molecule type" value="Genomic_DNA"/>
</dbReference>
<dbReference type="Pfam" id="PF00589">
    <property type="entry name" value="Phage_integrase"/>
    <property type="match status" value="1"/>
</dbReference>
<name>A0ABY7LA31_CITFR</name>
<feature type="domain" description="Core-binding (CB)" evidence="6">
    <location>
        <begin position="19"/>
        <end position="104"/>
    </location>
</feature>
<gene>
    <name evidence="7" type="ORF">O4000_28930</name>
</gene>
<dbReference type="Gene3D" id="1.10.150.130">
    <property type="match status" value="1"/>
</dbReference>
<keyword evidence="3" id="KW-0233">DNA recombination</keyword>
<proteinExistence type="predicted"/>
<evidence type="ECO:0000313" key="7">
    <source>
        <dbReference type="EMBL" id="WAZ60737.1"/>
    </source>
</evidence>
<accession>A0ABY7LA31</accession>
<organism evidence="7 8">
    <name type="scientific">Citrobacter freundii</name>
    <dbReference type="NCBI Taxonomy" id="546"/>
    <lineage>
        <taxon>Bacteria</taxon>
        <taxon>Pseudomonadati</taxon>
        <taxon>Pseudomonadota</taxon>
        <taxon>Gammaproteobacteria</taxon>
        <taxon>Enterobacterales</taxon>
        <taxon>Enterobacteriaceae</taxon>
        <taxon>Citrobacter</taxon>
        <taxon>Citrobacter freundii complex</taxon>
    </lineage>
</organism>
<dbReference type="PANTHER" id="PTHR34605:SF3">
    <property type="entry name" value="P CELL-TYPE AGGLUTINATION PROTEIN MAP4-LIKE-RELATED"/>
    <property type="match status" value="1"/>
</dbReference>
<reference evidence="7" key="1">
    <citation type="submission" date="2022-12" db="EMBL/GenBank/DDBJ databases">
        <title>2953647.</title>
        <authorList>
            <person name="Hergert J."/>
            <person name="Casey R."/>
            <person name="Wagner J."/>
            <person name="Young E.L."/>
            <person name="Oakeson K.F."/>
        </authorList>
    </citation>
    <scope>NUCLEOTIDE SEQUENCE</scope>
    <source>
        <strain evidence="7">2953647</strain>
        <plasmid evidence="7">unnamed5</plasmid>
    </source>
</reference>
<dbReference type="InterPro" id="IPR010998">
    <property type="entry name" value="Integrase_recombinase_N"/>
</dbReference>
<evidence type="ECO:0000259" key="6">
    <source>
        <dbReference type="PROSITE" id="PS51900"/>
    </source>
</evidence>
<evidence type="ECO:0000256" key="4">
    <source>
        <dbReference type="PROSITE-ProRule" id="PRU01248"/>
    </source>
</evidence>
<dbReference type="PROSITE" id="PS51900">
    <property type="entry name" value="CB"/>
    <property type="match status" value="1"/>
</dbReference>
<evidence type="ECO:0000256" key="2">
    <source>
        <dbReference type="ARBA" id="ARBA00023125"/>
    </source>
</evidence>
<dbReference type="InterPro" id="IPR044068">
    <property type="entry name" value="CB"/>
</dbReference>
<dbReference type="Proteomes" id="UP001164536">
    <property type="component" value="Plasmid unnamed5"/>
</dbReference>
<geneLocation type="plasmid" evidence="7 8">
    <name>unnamed5</name>
</geneLocation>
<dbReference type="InterPro" id="IPR013762">
    <property type="entry name" value="Integrase-like_cat_sf"/>
</dbReference>
<keyword evidence="8" id="KW-1185">Reference proteome</keyword>
<dbReference type="InterPro" id="IPR011010">
    <property type="entry name" value="DNA_brk_join_enz"/>
</dbReference>
<dbReference type="Gene3D" id="1.10.443.10">
    <property type="entry name" value="Intergrase catalytic core"/>
    <property type="match status" value="1"/>
</dbReference>
<sequence>MNYPNIIDMNSSFPELTGITPEEVAQNLRKFMADKEAYSENTFKKLTSVVRAWAVWCQKNQIAPLPIMPDCARAYFLELHEAGVASTSITNHFAMLNMLARICGLPDLKNSTEVQLAMKKIRRQSVLGGEKTGQAVPFRLADLQLASHILSQSDRLADLRNLAFLYVAYNSLLRIQEIARIRVKDLSVNDERIIMDISHTKTVVTAAGVIKHLSVPASNMLKKWLNTSELISHPDAVVFCRVFKNDRVQISETPMTTPSLEKIFQDTWRLLGRPSQTTNKGRYEMWSGHSARVGAAQDMAERGVSMAQIMHEGTWSKPETVMRYLRRLKNENSAMSDIMER</sequence>
<evidence type="ECO:0000256" key="3">
    <source>
        <dbReference type="ARBA" id="ARBA00023172"/>
    </source>
</evidence>
<evidence type="ECO:0000313" key="8">
    <source>
        <dbReference type="Proteomes" id="UP001164536"/>
    </source>
</evidence>
<dbReference type="SUPFAM" id="SSF56349">
    <property type="entry name" value="DNA breaking-rejoining enzymes"/>
    <property type="match status" value="1"/>
</dbReference>
<dbReference type="InterPro" id="IPR002104">
    <property type="entry name" value="Integrase_catalytic"/>
</dbReference>
<keyword evidence="1" id="KW-0229">DNA integration</keyword>
<dbReference type="PANTHER" id="PTHR34605">
    <property type="entry name" value="PHAGE_INTEGRASE DOMAIN-CONTAINING PROTEIN"/>
    <property type="match status" value="1"/>
</dbReference>
<keyword evidence="2 4" id="KW-0238">DNA-binding</keyword>